<evidence type="ECO:0000256" key="1">
    <source>
        <dbReference type="SAM" id="Phobius"/>
    </source>
</evidence>
<dbReference type="InterPro" id="IPR039708">
    <property type="entry name" value="MT1774/Rv1733c-like"/>
</dbReference>
<accession>A0A9W6R3D3</accession>
<dbReference type="RefSeq" id="WP_052371531.1">
    <property type="nucleotide sequence ID" value="NZ_BSTI01000009.1"/>
</dbReference>
<comment type="caution">
    <text evidence="2">The sequence shown here is derived from an EMBL/GenBank/DDBJ whole genome shotgun (WGS) entry which is preliminary data.</text>
</comment>
<dbReference type="Proteomes" id="UP001165136">
    <property type="component" value="Unassembled WGS sequence"/>
</dbReference>
<sequence>MVAASTNWLMRQYRWLLPRRGSLARRCDRIEAAVALAVLVLALVAVPVGMLAGSVVHHREATIAAAQQAERHPATAVLLTPTDPDTAGYTGVAVPTEKIPARWQAGGTDRTGLVEAGPGLSAGDHVGIWLDQAGNPVSAPMSGLNVLGLSIGFGALVWAGGTVAGLFVYWIVRAVLDRARLAAWAREWEAVRWRPRSKGDSK</sequence>
<reference evidence="2" key="1">
    <citation type="submission" date="2023-03" db="EMBL/GenBank/DDBJ databases">
        <title>Amycolatopsis taiwanensis NBRC 103393.</title>
        <authorList>
            <person name="Ichikawa N."/>
            <person name="Sato H."/>
            <person name="Tonouchi N."/>
        </authorList>
    </citation>
    <scope>NUCLEOTIDE SEQUENCE</scope>
    <source>
        <strain evidence="2">NBRC 103393</strain>
    </source>
</reference>
<proteinExistence type="predicted"/>
<organism evidence="2 3">
    <name type="scientific">Amycolatopsis taiwanensis</name>
    <dbReference type="NCBI Taxonomy" id="342230"/>
    <lineage>
        <taxon>Bacteria</taxon>
        <taxon>Bacillati</taxon>
        <taxon>Actinomycetota</taxon>
        <taxon>Actinomycetes</taxon>
        <taxon>Pseudonocardiales</taxon>
        <taxon>Pseudonocardiaceae</taxon>
        <taxon>Amycolatopsis</taxon>
    </lineage>
</organism>
<protein>
    <submittedName>
        <fullName evidence="2">Membrane protein</fullName>
    </submittedName>
</protein>
<dbReference type="EMBL" id="BSTI01000009">
    <property type="protein sequence ID" value="GLY67783.1"/>
    <property type="molecule type" value="Genomic_DNA"/>
</dbReference>
<keyword evidence="1" id="KW-0472">Membrane</keyword>
<evidence type="ECO:0000313" key="2">
    <source>
        <dbReference type="EMBL" id="GLY67783.1"/>
    </source>
</evidence>
<keyword evidence="1" id="KW-0812">Transmembrane</keyword>
<evidence type="ECO:0000313" key="3">
    <source>
        <dbReference type="Proteomes" id="UP001165136"/>
    </source>
</evidence>
<gene>
    <name evidence="2" type="ORF">Atai01_44020</name>
</gene>
<keyword evidence="1" id="KW-1133">Transmembrane helix</keyword>
<dbReference type="PANTHER" id="PTHR42305">
    <property type="entry name" value="MEMBRANE PROTEIN RV1733C-RELATED"/>
    <property type="match status" value="1"/>
</dbReference>
<dbReference type="AlphaFoldDB" id="A0A9W6R3D3"/>
<feature type="transmembrane region" description="Helical" evidence="1">
    <location>
        <begin position="30"/>
        <end position="52"/>
    </location>
</feature>
<name>A0A9W6R3D3_9PSEU</name>
<dbReference type="PANTHER" id="PTHR42305:SF1">
    <property type="entry name" value="MEMBRANE PROTEIN RV1733C-RELATED"/>
    <property type="match status" value="1"/>
</dbReference>
<feature type="transmembrane region" description="Helical" evidence="1">
    <location>
        <begin position="146"/>
        <end position="172"/>
    </location>
</feature>
<keyword evidence="3" id="KW-1185">Reference proteome</keyword>